<protein>
    <submittedName>
        <fullName evidence="1">Uncharacterized protein</fullName>
    </submittedName>
</protein>
<sequence>MALHNIRRCLNCNWKTHKRFWGDKQICPICETASVFSESNHGGLSLEQMHSVKEKILTNMRAIEREKTSG</sequence>
<evidence type="ECO:0000313" key="2">
    <source>
        <dbReference type="Proteomes" id="UP000177855"/>
    </source>
</evidence>
<comment type="caution">
    <text evidence="1">The sequence shown here is derived from an EMBL/GenBank/DDBJ whole genome shotgun (WGS) entry which is preliminary data.</text>
</comment>
<dbReference type="AlphaFoldDB" id="A0A1F8CHZ0"/>
<evidence type="ECO:0000313" key="1">
    <source>
        <dbReference type="EMBL" id="OGM75977.1"/>
    </source>
</evidence>
<proteinExistence type="predicted"/>
<dbReference type="EMBL" id="MGHS01000043">
    <property type="protein sequence ID" value="OGM75977.1"/>
    <property type="molecule type" value="Genomic_DNA"/>
</dbReference>
<organism evidence="1 2">
    <name type="scientific">Candidatus Woesebacteria bacterium RIFOXYA1_FULL_40_18</name>
    <dbReference type="NCBI Taxonomy" id="1802532"/>
    <lineage>
        <taxon>Bacteria</taxon>
        <taxon>Candidatus Woeseibacteriota</taxon>
    </lineage>
</organism>
<accession>A0A1F8CHZ0</accession>
<dbReference type="Proteomes" id="UP000177855">
    <property type="component" value="Unassembled WGS sequence"/>
</dbReference>
<name>A0A1F8CHZ0_9BACT</name>
<gene>
    <name evidence="1" type="ORF">A2210_01425</name>
</gene>
<reference evidence="1 2" key="1">
    <citation type="journal article" date="2016" name="Nat. Commun.">
        <title>Thousands of microbial genomes shed light on interconnected biogeochemical processes in an aquifer system.</title>
        <authorList>
            <person name="Anantharaman K."/>
            <person name="Brown C.T."/>
            <person name="Hug L.A."/>
            <person name="Sharon I."/>
            <person name="Castelle C.J."/>
            <person name="Probst A.J."/>
            <person name="Thomas B.C."/>
            <person name="Singh A."/>
            <person name="Wilkins M.J."/>
            <person name="Karaoz U."/>
            <person name="Brodie E.L."/>
            <person name="Williams K.H."/>
            <person name="Hubbard S.S."/>
            <person name="Banfield J.F."/>
        </authorList>
    </citation>
    <scope>NUCLEOTIDE SEQUENCE [LARGE SCALE GENOMIC DNA]</scope>
</reference>